<feature type="domain" description="GST C-terminal" evidence="1">
    <location>
        <begin position="1"/>
        <end position="105"/>
    </location>
</feature>
<proteinExistence type="predicted"/>
<sequence length="108" mass="11989">MSKEEKTKIQLSLREKLIEPEKGPLLKYLGYLQAFLGDNDFMVGKSPTIADCQIVPRLTHLTKGILDGIPTTILDGYPKLKAYHARFCALPQVKAWYEKQAAAKAAAA</sequence>
<dbReference type="EMBL" id="CAUYUJ010008657">
    <property type="protein sequence ID" value="CAK0824548.1"/>
    <property type="molecule type" value="Genomic_DNA"/>
</dbReference>
<dbReference type="Proteomes" id="UP001189429">
    <property type="component" value="Unassembled WGS sequence"/>
</dbReference>
<dbReference type="Pfam" id="PF14497">
    <property type="entry name" value="GST_C_3"/>
    <property type="match status" value="1"/>
</dbReference>
<dbReference type="InterPro" id="IPR036282">
    <property type="entry name" value="Glutathione-S-Trfase_C_sf"/>
</dbReference>
<dbReference type="SUPFAM" id="SSF47616">
    <property type="entry name" value="GST C-terminal domain-like"/>
    <property type="match status" value="1"/>
</dbReference>
<evidence type="ECO:0000259" key="1">
    <source>
        <dbReference type="PROSITE" id="PS50405"/>
    </source>
</evidence>
<comment type="caution">
    <text evidence="2">The sequence shown here is derived from an EMBL/GenBank/DDBJ whole genome shotgun (WGS) entry which is preliminary data.</text>
</comment>
<dbReference type="PROSITE" id="PS50405">
    <property type="entry name" value="GST_CTER"/>
    <property type="match status" value="1"/>
</dbReference>
<gene>
    <name evidence="2" type="ORF">PCOR1329_LOCUS24934</name>
</gene>
<reference evidence="2" key="1">
    <citation type="submission" date="2023-10" db="EMBL/GenBank/DDBJ databases">
        <authorList>
            <person name="Chen Y."/>
            <person name="Shah S."/>
            <person name="Dougan E. K."/>
            <person name="Thang M."/>
            <person name="Chan C."/>
        </authorList>
    </citation>
    <scope>NUCLEOTIDE SEQUENCE [LARGE SCALE GENOMIC DNA]</scope>
</reference>
<evidence type="ECO:0000313" key="2">
    <source>
        <dbReference type="EMBL" id="CAK0824548.1"/>
    </source>
</evidence>
<accession>A0ABN9RYV2</accession>
<evidence type="ECO:0000313" key="3">
    <source>
        <dbReference type="Proteomes" id="UP001189429"/>
    </source>
</evidence>
<name>A0ABN9RYV2_9DINO</name>
<protein>
    <recommendedName>
        <fullName evidence="1">GST C-terminal domain-containing protein</fullName>
    </recommendedName>
</protein>
<keyword evidence="3" id="KW-1185">Reference proteome</keyword>
<dbReference type="Gene3D" id="1.20.1050.130">
    <property type="match status" value="1"/>
</dbReference>
<dbReference type="InterPro" id="IPR010987">
    <property type="entry name" value="Glutathione-S-Trfase_C-like"/>
</dbReference>
<dbReference type="InterPro" id="IPR004046">
    <property type="entry name" value="GST_C"/>
</dbReference>
<organism evidence="2 3">
    <name type="scientific">Prorocentrum cordatum</name>
    <dbReference type="NCBI Taxonomy" id="2364126"/>
    <lineage>
        <taxon>Eukaryota</taxon>
        <taxon>Sar</taxon>
        <taxon>Alveolata</taxon>
        <taxon>Dinophyceae</taxon>
        <taxon>Prorocentrales</taxon>
        <taxon>Prorocentraceae</taxon>
        <taxon>Prorocentrum</taxon>
    </lineage>
</organism>